<dbReference type="EMBL" id="AYXG01000004">
    <property type="protein sequence ID" value="EWC64547.1"/>
    <property type="molecule type" value="Genomic_DNA"/>
</dbReference>
<protein>
    <submittedName>
        <fullName evidence="1">Uncharacterized protein</fullName>
    </submittedName>
</protein>
<name>W7J6B2_9PSEU</name>
<sequence length="114" mass="12746">MTSQDTPDIEIDVRRFTVDDCEVTVVVADPLDAQQTLYGTVTRHGVLVGSYYCADRIRQREWRVVPANTHDLTVDGRPVHPVDEAAAVLVLTNVLTAPAHEIDQRLREVTRPAQ</sequence>
<evidence type="ECO:0000313" key="2">
    <source>
        <dbReference type="Proteomes" id="UP000019277"/>
    </source>
</evidence>
<gene>
    <name evidence="1" type="ORF">UO65_0154</name>
</gene>
<dbReference type="eggNOG" id="ENOG5031QCP">
    <property type="taxonomic scope" value="Bacteria"/>
</dbReference>
<proteinExistence type="predicted"/>
<evidence type="ECO:0000313" key="1">
    <source>
        <dbReference type="EMBL" id="EWC64547.1"/>
    </source>
</evidence>
<organism evidence="1 2">
    <name type="scientific">Actinokineospora spheciospongiae</name>
    <dbReference type="NCBI Taxonomy" id="909613"/>
    <lineage>
        <taxon>Bacteria</taxon>
        <taxon>Bacillati</taxon>
        <taxon>Actinomycetota</taxon>
        <taxon>Actinomycetes</taxon>
        <taxon>Pseudonocardiales</taxon>
        <taxon>Pseudonocardiaceae</taxon>
        <taxon>Actinokineospora</taxon>
    </lineage>
</organism>
<keyword evidence="2" id="KW-1185">Reference proteome</keyword>
<dbReference type="OrthoDB" id="3687048at2"/>
<dbReference type="Proteomes" id="UP000019277">
    <property type="component" value="Unassembled WGS sequence"/>
</dbReference>
<reference evidence="1 2" key="1">
    <citation type="journal article" date="2014" name="Genome Announc.">
        <title>Draft Genome Sequence of the Antitrypanosomally Active Sponge-Associated Bacterium Actinokineospora sp. Strain EG49.</title>
        <authorList>
            <person name="Harjes J."/>
            <person name="Ryu T."/>
            <person name="Abdelmohsen U.R."/>
            <person name="Moitinho-Silva L."/>
            <person name="Horn H."/>
            <person name="Ravasi T."/>
            <person name="Hentschel U."/>
        </authorList>
    </citation>
    <scope>NUCLEOTIDE SEQUENCE [LARGE SCALE GENOMIC DNA]</scope>
    <source>
        <strain evidence="1 2">EG49</strain>
    </source>
</reference>
<dbReference type="STRING" id="909613.UO65_0154"/>
<dbReference type="AlphaFoldDB" id="W7J6B2"/>
<dbReference type="RefSeq" id="WP_035277699.1">
    <property type="nucleotide sequence ID" value="NZ_AYXG01000004.1"/>
</dbReference>
<comment type="caution">
    <text evidence="1">The sequence shown here is derived from an EMBL/GenBank/DDBJ whole genome shotgun (WGS) entry which is preliminary data.</text>
</comment>
<accession>W7J6B2</accession>